<reference evidence="1" key="1">
    <citation type="journal article" date="2014" name="Front. Microbiol.">
        <title>High frequency of phylogenetically diverse reductive dehalogenase-homologous genes in deep subseafloor sedimentary metagenomes.</title>
        <authorList>
            <person name="Kawai M."/>
            <person name="Futagami T."/>
            <person name="Toyoda A."/>
            <person name="Takaki Y."/>
            <person name="Nishi S."/>
            <person name="Hori S."/>
            <person name="Arai W."/>
            <person name="Tsubouchi T."/>
            <person name="Morono Y."/>
            <person name="Uchiyama I."/>
            <person name="Ito T."/>
            <person name="Fujiyama A."/>
            <person name="Inagaki F."/>
            <person name="Takami H."/>
        </authorList>
    </citation>
    <scope>NUCLEOTIDE SEQUENCE</scope>
    <source>
        <strain evidence="1">Expedition CK06-06</strain>
    </source>
</reference>
<sequence>FLFKQIEEMFKLSKYLMYLILIPKIKYFN</sequence>
<comment type="caution">
    <text evidence="1">The sequence shown here is derived from an EMBL/GenBank/DDBJ whole genome shotgun (WGS) entry which is preliminary data.</text>
</comment>
<evidence type="ECO:0000313" key="1">
    <source>
        <dbReference type="EMBL" id="GAH03070.1"/>
    </source>
</evidence>
<feature type="non-terminal residue" evidence="1">
    <location>
        <position position="1"/>
    </location>
</feature>
<dbReference type="AlphaFoldDB" id="X1D483"/>
<proteinExistence type="predicted"/>
<organism evidence="1">
    <name type="scientific">marine sediment metagenome</name>
    <dbReference type="NCBI Taxonomy" id="412755"/>
    <lineage>
        <taxon>unclassified sequences</taxon>
        <taxon>metagenomes</taxon>
        <taxon>ecological metagenomes</taxon>
    </lineage>
</organism>
<dbReference type="EMBL" id="BART01024315">
    <property type="protein sequence ID" value="GAH03070.1"/>
    <property type="molecule type" value="Genomic_DNA"/>
</dbReference>
<accession>X1D483</accession>
<gene>
    <name evidence="1" type="ORF">S01H4_43966</name>
</gene>
<name>X1D483_9ZZZZ</name>
<protein>
    <submittedName>
        <fullName evidence="1">Uncharacterized protein</fullName>
    </submittedName>
</protein>